<sequence>MLNHVNTVLIAKTAPASFSTADALADGAIALFDENKKILTSTALAAAAKSIYVGVCEGKEDVYDQKGAKSTKSVIRFSMPIQKGSNPTLVVTPFVAKAEDKIVITATNVTPEVGHRYVLRLVYNDIYEAPGQFTHTYEVIAKTTAPKDLIDAFVKKINKHKEARVIASASAAVLTLTAKEIPYNEGITLDHGYTQVSVEAFMWTTIPSGLLGNAMYPISNLTIAKTQGTPGKGNAYIVRDREDAAMGYRGITHRANGIYPYIAPEFRSDLSAEYDTITMEWDNKYLSDDNQYIKTTPLAVEMYIVKDQIKTNKLFVKMIKSFISGAEVSE</sequence>
<evidence type="ECO:0000313" key="2">
    <source>
        <dbReference type="Proteomes" id="UP000594063"/>
    </source>
</evidence>
<name>A0A7M1RVZ0_9CAUD</name>
<keyword evidence="2" id="KW-1185">Reference proteome</keyword>
<dbReference type="Proteomes" id="UP000594063">
    <property type="component" value="Segment"/>
</dbReference>
<protein>
    <submittedName>
        <fullName evidence="1">Uncharacterized protein</fullName>
    </submittedName>
</protein>
<dbReference type="GeneID" id="65128930"/>
<dbReference type="EMBL" id="MT774380">
    <property type="protein sequence ID" value="QOR58456.1"/>
    <property type="molecule type" value="Genomic_DNA"/>
</dbReference>
<proteinExistence type="predicted"/>
<dbReference type="KEGG" id="vg:65128930"/>
<reference evidence="1 2" key="1">
    <citation type="submission" date="2020-07" db="EMBL/GenBank/DDBJ databases">
        <title>Taxonomic proposal: Crassvirales, a new order of highly abundant and diverse bacterial viruses.</title>
        <authorList>
            <person name="Shkoporov A.N."/>
            <person name="Stockdale S.R."/>
            <person name="Guerin E."/>
            <person name="Ross R.P."/>
            <person name="Hill C."/>
        </authorList>
    </citation>
    <scope>NUCLEOTIDE SEQUENCE [LARGE SCALE GENOMIC DNA]</scope>
</reference>
<organism evidence="1 2">
    <name type="scientific">uncultured phage cr1_1</name>
    <dbReference type="NCBI Taxonomy" id="2772064"/>
    <lineage>
        <taxon>Viruses</taxon>
        <taxon>Duplodnaviria</taxon>
        <taxon>Heunggongvirae</taxon>
        <taxon>Uroviricota</taxon>
        <taxon>Caudoviricetes</taxon>
        <taxon>Crassvirales</taxon>
        <taxon>Suoliviridae</taxon>
        <taxon>Boorivirinae</taxon>
        <taxon>Culoivirus</taxon>
        <taxon>Culoivirus americanus</taxon>
    </lineage>
</organism>
<accession>A0A7M1RVZ0</accession>
<dbReference type="RefSeq" id="YP_010110614.1">
    <property type="nucleotide sequence ID" value="NC_055873.1"/>
</dbReference>
<evidence type="ECO:0000313" key="1">
    <source>
        <dbReference type="EMBL" id="QOR58456.1"/>
    </source>
</evidence>